<comment type="subunit">
    <text evidence="19">Homooligomer; about 20 C9 chains oligomerize to give rise to a huge beta-barrel that forms a 100 Angstrom diameter pore in target membranes. Component of the membrane attack complex (MAC), composed of complement C5b, C6, C7, C8A, C8B, C8G and multiple copies of the pore-forming subunit C9.</text>
</comment>
<comment type="similarity">
    <text evidence="3">Belongs to the complement C6/C7/C8/C9 family.</text>
</comment>
<dbReference type="SMART" id="SM00192">
    <property type="entry name" value="LDLa"/>
    <property type="match status" value="1"/>
</dbReference>
<dbReference type="Pfam" id="PF01823">
    <property type="entry name" value="MACPF"/>
    <property type="match status" value="2"/>
</dbReference>
<dbReference type="EMBL" id="JAOPHQ010001438">
    <property type="protein sequence ID" value="KAK0150787.1"/>
    <property type="molecule type" value="Genomic_DNA"/>
</dbReference>
<evidence type="ECO:0000256" key="6">
    <source>
        <dbReference type="ARBA" id="ARBA00022525"/>
    </source>
</evidence>
<dbReference type="AlphaFoldDB" id="A0AA47P901"/>
<dbReference type="PANTHER" id="PTHR45742">
    <property type="entry name" value="COMPLEMENT COMPONENT C6"/>
    <property type="match status" value="1"/>
</dbReference>
<comment type="caution">
    <text evidence="22">The sequence shown here is derived from an EMBL/GenBank/DDBJ whole genome shotgun (WGS) entry which is preliminary data.</text>
</comment>
<protein>
    <recommendedName>
        <fullName evidence="4">Complement component C9</fullName>
    </recommendedName>
</protein>
<keyword evidence="11" id="KW-0391">Immunity</keyword>
<dbReference type="PROSITE" id="PS50092">
    <property type="entry name" value="TSP1"/>
    <property type="match status" value="1"/>
</dbReference>
<feature type="disulfide bond" evidence="20">
    <location>
        <begin position="59"/>
        <end position="77"/>
    </location>
</feature>
<evidence type="ECO:0000256" key="15">
    <source>
        <dbReference type="ARBA" id="ARBA00023157"/>
    </source>
</evidence>
<dbReference type="InterPro" id="IPR020863">
    <property type="entry name" value="MACPF_CS"/>
</dbReference>
<dbReference type="InterPro" id="IPR036055">
    <property type="entry name" value="LDL_receptor-like_sf"/>
</dbReference>
<evidence type="ECO:0000256" key="11">
    <source>
        <dbReference type="ARBA" id="ARBA00022859"/>
    </source>
</evidence>
<evidence type="ECO:0000256" key="2">
    <source>
        <dbReference type="ARBA" id="ARBA00004613"/>
    </source>
</evidence>
<dbReference type="GO" id="GO:0031640">
    <property type="term" value="P:killing of cells of another organism"/>
    <property type="evidence" value="ECO:0007669"/>
    <property type="project" value="UniProtKB-KW"/>
</dbReference>
<dbReference type="CDD" id="cd00112">
    <property type="entry name" value="LDLa"/>
    <property type="match status" value="1"/>
</dbReference>
<reference evidence="22" key="1">
    <citation type="journal article" date="2023" name="Front. Mar. Sci.">
        <title>A new Merluccius polli reference genome to investigate the effects of global change in West African waters.</title>
        <authorList>
            <person name="Mateo J.L."/>
            <person name="Blanco-Fernandez C."/>
            <person name="Garcia-Vazquez E."/>
            <person name="Machado-Schiaffino G."/>
        </authorList>
    </citation>
    <scope>NUCLEOTIDE SEQUENCE</scope>
    <source>
        <strain evidence="22">C29</strain>
        <tissue evidence="22">Fin</tissue>
    </source>
</reference>
<evidence type="ECO:0000256" key="9">
    <source>
        <dbReference type="ARBA" id="ARBA00022692"/>
    </source>
</evidence>
<dbReference type="GO" id="GO:0044218">
    <property type="term" value="C:other organism cell membrane"/>
    <property type="evidence" value="ECO:0007669"/>
    <property type="project" value="UniProtKB-KW"/>
</dbReference>
<comment type="caution">
    <text evidence="20">Lacks conserved residue(s) required for the propagation of feature annotation.</text>
</comment>
<dbReference type="GO" id="GO:0005579">
    <property type="term" value="C:membrane attack complex"/>
    <property type="evidence" value="ECO:0007669"/>
    <property type="project" value="UniProtKB-KW"/>
</dbReference>
<keyword evidence="7" id="KW-1052">Target cell membrane</keyword>
<dbReference type="SUPFAM" id="SSF57424">
    <property type="entry name" value="LDL receptor-like module"/>
    <property type="match status" value="1"/>
</dbReference>
<feature type="disulfide bond" evidence="20">
    <location>
        <begin position="52"/>
        <end position="64"/>
    </location>
</feature>
<evidence type="ECO:0000256" key="7">
    <source>
        <dbReference type="ARBA" id="ARBA00022537"/>
    </source>
</evidence>
<dbReference type="PROSITE" id="PS51412">
    <property type="entry name" value="MACPF_2"/>
    <property type="match status" value="1"/>
</dbReference>
<keyword evidence="12" id="KW-0180">Complement pathway</keyword>
<dbReference type="GO" id="GO:0006957">
    <property type="term" value="P:complement activation, alternative pathway"/>
    <property type="evidence" value="ECO:0007669"/>
    <property type="project" value="UniProtKB-KW"/>
</dbReference>
<evidence type="ECO:0000256" key="10">
    <source>
        <dbReference type="ARBA" id="ARBA00022852"/>
    </source>
</evidence>
<dbReference type="PROSITE" id="PS50068">
    <property type="entry name" value="LDLRA_2"/>
    <property type="match status" value="1"/>
</dbReference>
<dbReference type="PANTHER" id="PTHR45742:SF3">
    <property type="entry name" value="COMPLEMENT COMPONENT C9"/>
    <property type="match status" value="1"/>
</dbReference>
<keyword evidence="8" id="KW-0399">Innate immunity</keyword>
<evidence type="ECO:0000256" key="12">
    <source>
        <dbReference type="ARBA" id="ARBA00022875"/>
    </source>
</evidence>
<evidence type="ECO:0000256" key="4">
    <source>
        <dbReference type="ARBA" id="ARBA00018261"/>
    </source>
</evidence>
<dbReference type="GO" id="GO:0006958">
    <property type="term" value="P:complement activation, classical pathway"/>
    <property type="evidence" value="ECO:0007669"/>
    <property type="project" value="UniProtKB-KW"/>
</dbReference>
<evidence type="ECO:0000256" key="14">
    <source>
        <dbReference type="ARBA" id="ARBA00023136"/>
    </source>
</evidence>
<dbReference type="InterPro" id="IPR000884">
    <property type="entry name" value="TSP1_rpt"/>
</dbReference>
<evidence type="ECO:0000256" key="20">
    <source>
        <dbReference type="PROSITE-ProRule" id="PRU00124"/>
    </source>
</evidence>
<keyword evidence="10" id="KW-0204">Cytolysis</keyword>
<sequence>MASCGRCCNARRFRGIQTFGQFRGQACSGTRSERERCSANGRAVLPPPPFNCSASQFKCESGTCIKKSQQCNYDIDCEDQSDEFTDCSEPLRKPCAKELETNHHGRSVGYGVNILGSAPGQNPFFNEFFNGVCHQMWDPTQRAWIRLPWNVASLHYETNIEETISREIYKTSHRLLNEVLRETTLNIKGGLSFKFGLEMEKVQAGVNAGLEVEYDMKSMVKEILETTNTKNKNFIRVNGKLQFATYRMRPRDLRVADGFLRDVELLPLEYEQSAYFDFLEQYGTHYTRYGKLGGEYHLVYVLDNEVVARRTNPTEDALVDKVLTSVKGGDSVAAAALKTVLNKDGMMDAATYAAWAQSVIENPALIYSETDPIYMLIPLDMPNANVWVANLKQGIANYVAEYSVCKCKPCHNGGTVVLIDGSCTCLCDIMYEGLACQNYLPDKATTIVSRPAVTQMGNWGCWLSWSPCDASRQRSRVRACKSEGLGVGATCPGSASELDEC</sequence>
<dbReference type="GO" id="GO:0005576">
    <property type="term" value="C:extracellular region"/>
    <property type="evidence" value="ECO:0007669"/>
    <property type="project" value="UniProtKB-SubCell"/>
</dbReference>
<proteinExistence type="inferred from homology"/>
<dbReference type="PRINTS" id="PR00764">
    <property type="entry name" value="COMPLEMENTC9"/>
</dbReference>
<evidence type="ECO:0000313" key="23">
    <source>
        <dbReference type="Proteomes" id="UP001174136"/>
    </source>
</evidence>
<comment type="function">
    <text evidence="18">Pore-forming component of the membrane attack complex (MAC), a multiprotein complex activated by the complement cascade, which inserts into a target cell membrane and forms a pore, leading to target cell membrane rupture and cell lysis. The MAC is initiated by proteolytic cleavage of C5 into complement C5b in response to the classical, alternative, lectin and GZMK complement pathways. The complement pathways consist in a cascade of proteins that leads to phagocytosis and breakdown of pathogens and signaling that strengthens the adaptive immune system. Constitutes the pore-forming subunit of the MAC complex: during MAC assembly, C9 associates with the C5b8 intermediate complex, and polymerizes to complete the pore.</text>
</comment>
<dbReference type="InterPro" id="IPR002172">
    <property type="entry name" value="LDrepeatLR_classA_rpt"/>
</dbReference>
<evidence type="ECO:0000313" key="22">
    <source>
        <dbReference type="EMBL" id="KAK0150787.1"/>
    </source>
</evidence>
<evidence type="ECO:0000259" key="21">
    <source>
        <dbReference type="PROSITE" id="PS51412"/>
    </source>
</evidence>
<evidence type="ECO:0000256" key="17">
    <source>
        <dbReference type="ARBA" id="ARBA00023298"/>
    </source>
</evidence>
<accession>A0AA47P901</accession>
<comment type="subcellular location">
    <subcellularLocation>
        <location evidence="2">Secreted</location>
    </subcellularLocation>
    <subcellularLocation>
        <location evidence="1">Target cell membrane</location>
        <topology evidence="1">Multi-pass membrane protein</topology>
    </subcellularLocation>
</comment>
<evidence type="ECO:0000256" key="8">
    <source>
        <dbReference type="ARBA" id="ARBA00022588"/>
    </source>
</evidence>
<dbReference type="InterPro" id="IPR023415">
    <property type="entry name" value="LDLR_class-A_CS"/>
</dbReference>
<name>A0AA47P901_MERPO</name>
<dbReference type="PROSITE" id="PS01209">
    <property type="entry name" value="LDLRA_1"/>
    <property type="match status" value="1"/>
</dbReference>
<dbReference type="InterPro" id="IPR001862">
    <property type="entry name" value="MAC_perforin"/>
</dbReference>
<dbReference type="SMART" id="SM00457">
    <property type="entry name" value="MACPF"/>
    <property type="match status" value="1"/>
</dbReference>
<keyword evidence="17" id="KW-1053">Target membrane</keyword>
<keyword evidence="23" id="KW-1185">Reference proteome</keyword>
<evidence type="ECO:0000256" key="19">
    <source>
        <dbReference type="ARBA" id="ARBA00093512"/>
    </source>
</evidence>
<dbReference type="Pfam" id="PF00057">
    <property type="entry name" value="Ldl_recept_a"/>
    <property type="match status" value="1"/>
</dbReference>
<keyword evidence="15 20" id="KW-1015">Disulfide bond</keyword>
<evidence type="ECO:0000256" key="1">
    <source>
        <dbReference type="ARBA" id="ARBA00004276"/>
    </source>
</evidence>
<feature type="domain" description="MACPF" evidence="21">
    <location>
        <begin position="91"/>
        <end position="406"/>
    </location>
</feature>
<keyword evidence="6" id="KW-0964">Secreted</keyword>
<keyword evidence="14" id="KW-0472">Membrane</keyword>
<organism evidence="22 23">
    <name type="scientific">Merluccius polli</name>
    <name type="common">Benguela hake</name>
    <name type="synonym">Merluccius cadenati</name>
    <dbReference type="NCBI Taxonomy" id="89951"/>
    <lineage>
        <taxon>Eukaryota</taxon>
        <taxon>Metazoa</taxon>
        <taxon>Chordata</taxon>
        <taxon>Craniata</taxon>
        <taxon>Vertebrata</taxon>
        <taxon>Euteleostomi</taxon>
        <taxon>Actinopterygii</taxon>
        <taxon>Neopterygii</taxon>
        <taxon>Teleostei</taxon>
        <taxon>Neoteleostei</taxon>
        <taxon>Acanthomorphata</taxon>
        <taxon>Zeiogadaria</taxon>
        <taxon>Gadariae</taxon>
        <taxon>Gadiformes</taxon>
        <taxon>Gadoidei</taxon>
        <taxon>Merlucciidae</taxon>
        <taxon>Merluccius</taxon>
    </lineage>
</organism>
<evidence type="ECO:0000256" key="16">
    <source>
        <dbReference type="ARBA" id="ARBA00023162"/>
    </source>
</evidence>
<evidence type="ECO:0000256" key="13">
    <source>
        <dbReference type="ARBA" id="ARBA00023058"/>
    </source>
</evidence>
<evidence type="ECO:0000256" key="18">
    <source>
        <dbReference type="ARBA" id="ARBA00093294"/>
    </source>
</evidence>
<keyword evidence="9" id="KW-0812">Transmembrane</keyword>
<keyword evidence="13" id="KW-0473">Membrane attack complex</keyword>
<dbReference type="Proteomes" id="UP001174136">
    <property type="component" value="Unassembled WGS sequence"/>
</dbReference>
<gene>
    <name evidence="22" type="primary">c9</name>
    <name evidence="22" type="ORF">N1851_008106</name>
</gene>
<dbReference type="InterPro" id="IPR020864">
    <property type="entry name" value="MACPF"/>
</dbReference>
<evidence type="ECO:0000256" key="3">
    <source>
        <dbReference type="ARBA" id="ARBA00009214"/>
    </source>
</evidence>
<keyword evidence="16" id="KW-0179">Complement alternate pathway</keyword>
<evidence type="ECO:0000256" key="5">
    <source>
        <dbReference type="ARBA" id="ARBA00022452"/>
    </source>
</evidence>
<keyword evidence="5" id="KW-1134">Transmembrane beta strand</keyword>
<dbReference type="Gene3D" id="4.10.400.10">
    <property type="entry name" value="Low-density Lipoprotein Receptor"/>
    <property type="match status" value="1"/>
</dbReference>
<dbReference type="PROSITE" id="PS00279">
    <property type="entry name" value="MACPF_1"/>
    <property type="match status" value="1"/>
</dbReference>